<comment type="similarity">
    <text evidence="2">Belongs to the CWC25 family.</text>
</comment>
<dbReference type="GO" id="GO:0000398">
    <property type="term" value="P:mRNA splicing, via spliceosome"/>
    <property type="evidence" value="ECO:0007669"/>
    <property type="project" value="TreeGrafter"/>
</dbReference>
<evidence type="ECO:0000256" key="3">
    <source>
        <dbReference type="ARBA" id="ARBA00022664"/>
    </source>
</evidence>
<protein>
    <recommendedName>
        <fullName evidence="11">Pre-mRNA-splicing factor CWC25</fullName>
    </recommendedName>
</protein>
<dbReference type="Proteomes" id="UP000286415">
    <property type="component" value="Unassembled WGS sequence"/>
</dbReference>
<feature type="region of interest" description="Disordered" evidence="8">
    <location>
        <begin position="165"/>
        <end position="297"/>
    </location>
</feature>
<evidence type="ECO:0000256" key="1">
    <source>
        <dbReference type="ARBA" id="ARBA00004123"/>
    </source>
</evidence>
<dbReference type="Pfam" id="PF12542">
    <property type="entry name" value="CWC25"/>
    <property type="match status" value="1"/>
</dbReference>
<dbReference type="InterPro" id="IPR022209">
    <property type="entry name" value="CWC25"/>
</dbReference>
<keyword evidence="4" id="KW-0747">Spliceosome</keyword>
<evidence type="ECO:0000256" key="8">
    <source>
        <dbReference type="SAM" id="MobiDB-lite"/>
    </source>
</evidence>
<evidence type="ECO:0000313" key="10">
    <source>
        <dbReference type="Proteomes" id="UP000286415"/>
    </source>
</evidence>
<accession>A0A8T1MND5</accession>
<dbReference type="OrthoDB" id="21123at2759"/>
<sequence length="297" mass="34829">MDLKSLPSSERAKIASLLSKDKAQNDIEWMYNPSKEDSEAYLLGKEVSDVEHLQKLGKDYEESASQRLARIDMETKVREDPLTIMKQREAEKRIELLRNTAKVKKLRRLITMQKLKNEKKRKQKKARRHARRSRSRSSSSSSSTSSSDELLDKFIKIVRQSDEHEKALIEKGDKMDSRRSSEAEKRSYHQPSTSHTSSNDRRPEKRKLSKQELEERRAQMMSDAKEHEKDRSVRTSYHYKKKLEYDKRDSDSRSRHGPSFIADLKNDHAQRSSIEEGVHRKAGRRQGGEMNSNFLRR</sequence>
<dbReference type="PANTHER" id="PTHR16196:SF0">
    <property type="entry name" value="PRE-MRNA-SPLICING FACTOR CWC25 HOMOLOG"/>
    <property type="match status" value="1"/>
</dbReference>
<gene>
    <name evidence="9" type="ORF">CSKR_110167</name>
</gene>
<name>A0A8T1MND5_CLOSI</name>
<dbReference type="AlphaFoldDB" id="A0A8T1MND5"/>
<proteinExistence type="inferred from homology"/>
<dbReference type="PANTHER" id="PTHR16196">
    <property type="entry name" value="CELL CYCLE CONTROL PROTEIN CWF25"/>
    <property type="match status" value="1"/>
</dbReference>
<keyword evidence="10" id="KW-1185">Reference proteome</keyword>
<dbReference type="EMBL" id="NIRI02000042">
    <property type="protein sequence ID" value="KAG5450345.1"/>
    <property type="molecule type" value="Genomic_DNA"/>
</dbReference>
<feature type="compositionally biased region" description="Basic and acidic residues" evidence="8">
    <location>
        <begin position="165"/>
        <end position="187"/>
    </location>
</feature>
<keyword evidence="6" id="KW-0508">mRNA splicing</keyword>
<reference evidence="9 10" key="2">
    <citation type="journal article" date="2021" name="Genomics">
        <title>High-quality reference genome for Clonorchis sinensis.</title>
        <authorList>
            <person name="Young N.D."/>
            <person name="Stroehlein A.J."/>
            <person name="Kinkar L."/>
            <person name="Wang T."/>
            <person name="Sohn W.M."/>
            <person name="Chang B.C.H."/>
            <person name="Kaur P."/>
            <person name="Weisz D."/>
            <person name="Dudchenko O."/>
            <person name="Aiden E.L."/>
            <person name="Korhonen P.K."/>
            <person name="Gasser R.B."/>
        </authorList>
    </citation>
    <scope>NUCLEOTIDE SEQUENCE [LARGE SCALE GENOMIC DNA]</scope>
    <source>
        <strain evidence="9">Cs-k2</strain>
    </source>
</reference>
<evidence type="ECO:0000256" key="4">
    <source>
        <dbReference type="ARBA" id="ARBA00022728"/>
    </source>
</evidence>
<feature type="compositionally biased region" description="Basic residues" evidence="8">
    <location>
        <begin position="117"/>
        <end position="135"/>
    </location>
</feature>
<evidence type="ECO:0000256" key="7">
    <source>
        <dbReference type="ARBA" id="ARBA00023242"/>
    </source>
</evidence>
<evidence type="ECO:0008006" key="11">
    <source>
        <dbReference type="Google" id="ProtNLM"/>
    </source>
</evidence>
<comment type="caution">
    <text evidence="9">The sequence shown here is derived from an EMBL/GenBank/DDBJ whole genome shotgun (WGS) entry which is preliminary data.</text>
</comment>
<keyword evidence="7" id="KW-0539">Nucleus</keyword>
<organism evidence="9 10">
    <name type="scientific">Clonorchis sinensis</name>
    <name type="common">Chinese liver fluke</name>
    <dbReference type="NCBI Taxonomy" id="79923"/>
    <lineage>
        <taxon>Eukaryota</taxon>
        <taxon>Metazoa</taxon>
        <taxon>Spiralia</taxon>
        <taxon>Lophotrochozoa</taxon>
        <taxon>Platyhelminthes</taxon>
        <taxon>Trematoda</taxon>
        <taxon>Digenea</taxon>
        <taxon>Opisthorchiida</taxon>
        <taxon>Opisthorchiata</taxon>
        <taxon>Opisthorchiidae</taxon>
        <taxon>Clonorchis</taxon>
    </lineage>
</organism>
<feature type="compositionally biased region" description="Basic and acidic residues" evidence="8">
    <location>
        <begin position="242"/>
        <end position="254"/>
    </location>
</feature>
<feature type="compositionally biased region" description="Basic and acidic residues" evidence="8">
    <location>
        <begin position="264"/>
        <end position="279"/>
    </location>
</feature>
<evidence type="ECO:0000256" key="6">
    <source>
        <dbReference type="ARBA" id="ARBA00023187"/>
    </source>
</evidence>
<evidence type="ECO:0000256" key="5">
    <source>
        <dbReference type="ARBA" id="ARBA00023054"/>
    </source>
</evidence>
<evidence type="ECO:0000256" key="2">
    <source>
        <dbReference type="ARBA" id="ARBA00006695"/>
    </source>
</evidence>
<keyword evidence="3" id="KW-0507">mRNA processing</keyword>
<feature type="region of interest" description="Disordered" evidence="8">
    <location>
        <begin position="108"/>
        <end position="148"/>
    </location>
</feature>
<feature type="compositionally biased region" description="Low complexity" evidence="8">
    <location>
        <begin position="136"/>
        <end position="147"/>
    </location>
</feature>
<comment type="subcellular location">
    <subcellularLocation>
        <location evidence="1">Nucleus</location>
    </subcellularLocation>
</comment>
<feature type="compositionally biased region" description="Basic and acidic residues" evidence="8">
    <location>
        <begin position="209"/>
        <end position="233"/>
    </location>
</feature>
<dbReference type="InterPro" id="IPR051376">
    <property type="entry name" value="CWC25_splicing_factor"/>
</dbReference>
<evidence type="ECO:0000313" key="9">
    <source>
        <dbReference type="EMBL" id="KAG5450345.1"/>
    </source>
</evidence>
<keyword evidence="5" id="KW-0175">Coiled coil</keyword>
<dbReference type="GO" id="GO:0005684">
    <property type="term" value="C:U2-type spliceosomal complex"/>
    <property type="evidence" value="ECO:0007669"/>
    <property type="project" value="TreeGrafter"/>
</dbReference>
<reference evidence="9 10" key="1">
    <citation type="journal article" date="2018" name="Biotechnol. Adv.">
        <title>Improved genomic resources and new bioinformatic workflow for the carcinogenic parasite Clonorchis sinensis: Biotechnological implications.</title>
        <authorList>
            <person name="Wang D."/>
            <person name="Korhonen P.K."/>
            <person name="Gasser R.B."/>
            <person name="Young N.D."/>
        </authorList>
    </citation>
    <scope>NUCLEOTIDE SEQUENCE [LARGE SCALE GENOMIC DNA]</scope>
    <source>
        <strain evidence="9">Cs-k2</strain>
    </source>
</reference>